<keyword evidence="1" id="KW-0472">Membrane</keyword>
<dbReference type="RefSeq" id="WP_379590001.1">
    <property type="nucleotide sequence ID" value="NZ_JBHTKK010000001.1"/>
</dbReference>
<evidence type="ECO:0000313" key="3">
    <source>
        <dbReference type="Proteomes" id="UP001597041"/>
    </source>
</evidence>
<reference evidence="3" key="1">
    <citation type="journal article" date="2019" name="Int. J. Syst. Evol. Microbiol.">
        <title>The Global Catalogue of Microorganisms (GCM) 10K type strain sequencing project: providing services to taxonomists for standard genome sequencing and annotation.</title>
        <authorList>
            <consortium name="The Broad Institute Genomics Platform"/>
            <consortium name="The Broad Institute Genome Sequencing Center for Infectious Disease"/>
            <person name="Wu L."/>
            <person name="Ma J."/>
        </authorList>
    </citation>
    <scope>NUCLEOTIDE SEQUENCE [LARGE SCALE GENOMIC DNA]</scope>
    <source>
        <strain evidence="3">CCUG 56608</strain>
    </source>
</reference>
<feature type="transmembrane region" description="Helical" evidence="1">
    <location>
        <begin position="12"/>
        <end position="28"/>
    </location>
</feature>
<sequence>MKHPLEKFIRMEVLAMIAGLFIGVLAWITGWVLFLFLACYLFIGSMFSHALILLHTRRGSDGIKQALRAMLLFLFITSLFFYLK</sequence>
<gene>
    <name evidence="2" type="ORF">ACFQ19_00900</name>
</gene>
<dbReference type="EMBL" id="JBHTKK010000001">
    <property type="protein sequence ID" value="MFD1064571.1"/>
    <property type="molecule type" value="Genomic_DNA"/>
</dbReference>
<dbReference type="Proteomes" id="UP001597041">
    <property type="component" value="Unassembled WGS sequence"/>
</dbReference>
<proteinExistence type="predicted"/>
<keyword evidence="1" id="KW-1133">Transmembrane helix</keyword>
<accession>A0ABW3NE45</accession>
<evidence type="ECO:0000313" key="2">
    <source>
        <dbReference type="EMBL" id="MFD1064571.1"/>
    </source>
</evidence>
<feature type="transmembrane region" description="Helical" evidence="1">
    <location>
        <begin position="34"/>
        <end position="54"/>
    </location>
</feature>
<name>A0ABW3NE45_9BACI</name>
<protein>
    <submittedName>
        <fullName evidence="2">Uncharacterized protein</fullName>
    </submittedName>
</protein>
<organism evidence="2 3">
    <name type="scientific">Oceanobacillus locisalsi</name>
    <dbReference type="NCBI Taxonomy" id="546107"/>
    <lineage>
        <taxon>Bacteria</taxon>
        <taxon>Bacillati</taxon>
        <taxon>Bacillota</taxon>
        <taxon>Bacilli</taxon>
        <taxon>Bacillales</taxon>
        <taxon>Bacillaceae</taxon>
        <taxon>Oceanobacillus</taxon>
    </lineage>
</organism>
<keyword evidence="3" id="KW-1185">Reference proteome</keyword>
<evidence type="ECO:0000256" key="1">
    <source>
        <dbReference type="SAM" id="Phobius"/>
    </source>
</evidence>
<feature type="transmembrane region" description="Helical" evidence="1">
    <location>
        <begin position="66"/>
        <end position="83"/>
    </location>
</feature>
<keyword evidence="1" id="KW-0812">Transmembrane</keyword>
<comment type="caution">
    <text evidence="2">The sequence shown here is derived from an EMBL/GenBank/DDBJ whole genome shotgun (WGS) entry which is preliminary data.</text>
</comment>